<evidence type="ECO:0000256" key="1">
    <source>
        <dbReference type="SAM" id="MobiDB-lite"/>
    </source>
</evidence>
<gene>
    <name evidence="2" type="ORF">FIBRA_08127</name>
</gene>
<feature type="region of interest" description="Disordered" evidence="1">
    <location>
        <begin position="201"/>
        <end position="231"/>
    </location>
</feature>
<evidence type="ECO:0000313" key="2">
    <source>
        <dbReference type="EMBL" id="CCM05889.1"/>
    </source>
</evidence>
<name>J4H503_9APHY</name>
<dbReference type="AlphaFoldDB" id="J4H503"/>
<proteinExistence type="predicted"/>
<dbReference type="Proteomes" id="UP000006352">
    <property type="component" value="Unassembled WGS sequence"/>
</dbReference>
<evidence type="ECO:0000313" key="3">
    <source>
        <dbReference type="Proteomes" id="UP000006352"/>
    </source>
</evidence>
<feature type="compositionally biased region" description="Polar residues" evidence="1">
    <location>
        <begin position="1"/>
        <end position="11"/>
    </location>
</feature>
<dbReference type="HOGENOM" id="CLU_541887_0_0_1"/>
<feature type="region of interest" description="Disordered" evidence="1">
    <location>
        <begin position="1"/>
        <end position="67"/>
    </location>
</feature>
<feature type="compositionally biased region" description="Low complexity" evidence="1">
    <location>
        <begin position="204"/>
        <end position="216"/>
    </location>
</feature>
<dbReference type="InParanoid" id="J4H503"/>
<dbReference type="EMBL" id="HE797212">
    <property type="protein sequence ID" value="CCM05889.1"/>
    <property type="molecule type" value="Genomic_DNA"/>
</dbReference>
<organism evidence="2 3">
    <name type="scientific">Fibroporia radiculosa</name>
    <dbReference type="NCBI Taxonomy" id="599839"/>
    <lineage>
        <taxon>Eukaryota</taxon>
        <taxon>Fungi</taxon>
        <taxon>Dikarya</taxon>
        <taxon>Basidiomycota</taxon>
        <taxon>Agaricomycotina</taxon>
        <taxon>Agaricomycetes</taxon>
        <taxon>Polyporales</taxon>
        <taxon>Fibroporiaceae</taxon>
        <taxon>Fibroporia</taxon>
    </lineage>
</organism>
<reference evidence="2 3" key="1">
    <citation type="journal article" date="2012" name="Appl. Environ. Microbiol.">
        <title>Short-read sequencing for genomic analysis of the brown rot fungus Fibroporia radiculosa.</title>
        <authorList>
            <person name="Tang J.D."/>
            <person name="Perkins A.D."/>
            <person name="Sonstegard T.S."/>
            <person name="Schroeder S.G."/>
            <person name="Burgess S.C."/>
            <person name="Diehl S.V."/>
        </authorList>
    </citation>
    <scope>NUCLEOTIDE SEQUENCE [LARGE SCALE GENOMIC DNA]</scope>
    <source>
        <strain evidence="2 3">TFFH 294</strain>
    </source>
</reference>
<dbReference type="OrthoDB" id="2800831at2759"/>
<keyword evidence="3" id="KW-1185">Reference proteome</keyword>
<accession>J4H503</accession>
<protein>
    <submittedName>
        <fullName evidence="2">Uncharacterized protein</fullName>
    </submittedName>
</protein>
<dbReference type="GeneID" id="24100800"/>
<dbReference type="RefSeq" id="XP_012185172.1">
    <property type="nucleotide sequence ID" value="XM_012329782.1"/>
</dbReference>
<feature type="compositionally biased region" description="Polar residues" evidence="1">
    <location>
        <begin position="18"/>
        <end position="40"/>
    </location>
</feature>
<sequence>MSQLPYLNSPNPMEDITRSFSIPHSPGLVSSTFAKQSSPDTPIPKSAFSSIQGSHSEGRARKMQTTVAVRERDPHRFRVFPLKQVRESLQGPSSRRFRSTGDACETELEEAMRRKRNMSAGSTPFAMRKATHNSLPVAQAHVSERAESQADDSGIFLDTKWTESTDTDGVAPLCDSFRAHKHESSTSSIQTHEVIRMIRDTLARTPGRTTQTGQQPSGLEEESDELGPLVTPSSRYSVKVARPIPGLDSENRISDSRQVRSRNFVKGFAARRRSQTVSEVPSRKFFDASSADSSSIPVALRNATGTRHSTVRRHAIYAGSDERFACFQLRGEDDDDEQTSANIVHSTLHLPSSDGLASNLDENRTLLASSGMVRHNRSSFEKDVEPTKHSSLGRSRLVLADLDPNALPPHTSFPARLRQVAHPVWREDSRSVLPWTPLNINKRRPRDSLDAVVHAGLMPAATETLAKDPFCVDYSKDHHPIVLELLSELDLALATWKFGVSYI</sequence>